<sequence length="90" mass="9587">MSVVPFSIGLAETKIAERSEFRTSLVVQNNDAGAIVYVRFRKGVTAGNGIRLAPGASLGLRVPEDDPTMDAWSISDTATTPVIVYEGFGK</sequence>
<organism evidence="1">
    <name type="scientific">marine sediment metagenome</name>
    <dbReference type="NCBI Taxonomy" id="412755"/>
    <lineage>
        <taxon>unclassified sequences</taxon>
        <taxon>metagenomes</taxon>
        <taxon>ecological metagenomes</taxon>
    </lineage>
</organism>
<protein>
    <submittedName>
        <fullName evidence="1">Uncharacterized protein</fullName>
    </submittedName>
</protein>
<name>X1N9Z6_9ZZZZ</name>
<comment type="caution">
    <text evidence="1">The sequence shown here is derived from an EMBL/GenBank/DDBJ whole genome shotgun (WGS) entry which is preliminary data.</text>
</comment>
<dbReference type="EMBL" id="BARV01019084">
    <property type="protein sequence ID" value="GAI27006.1"/>
    <property type="molecule type" value="Genomic_DNA"/>
</dbReference>
<accession>X1N9Z6</accession>
<gene>
    <name evidence="1" type="ORF">S06H3_32142</name>
</gene>
<proteinExistence type="predicted"/>
<evidence type="ECO:0000313" key="1">
    <source>
        <dbReference type="EMBL" id="GAI27006.1"/>
    </source>
</evidence>
<dbReference type="AlphaFoldDB" id="X1N9Z6"/>
<reference evidence="1" key="1">
    <citation type="journal article" date="2014" name="Front. Microbiol.">
        <title>High frequency of phylogenetically diverse reductive dehalogenase-homologous genes in deep subseafloor sedimentary metagenomes.</title>
        <authorList>
            <person name="Kawai M."/>
            <person name="Futagami T."/>
            <person name="Toyoda A."/>
            <person name="Takaki Y."/>
            <person name="Nishi S."/>
            <person name="Hori S."/>
            <person name="Arai W."/>
            <person name="Tsubouchi T."/>
            <person name="Morono Y."/>
            <person name="Uchiyama I."/>
            <person name="Ito T."/>
            <person name="Fujiyama A."/>
            <person name="Inagaki F."/>
            <person name="Takami H."/>
        </authorList>
    </citation>
    <scope>NUCLEOTIDE SEQUENCE</scope>
    <source>
        <strain evidence="1">Expedition CK06-06</strain>
    </source>
</reference>